<evidence type="ECO:0000256" key="4">
    <source>
        <dbReference type="ARBA" id="ARBA00022813"/>
    </source>
</evidence>
<dbReference type="Gene3D" id="3.60.20.30">
    <property type="entry name" value="(Glycosyl)asparaginase"/>
    <property type="match status" value="1"/>
</dbReference>
<dbReference type="GO" id="GO:0003948">
    <property type="term" value="F:N4-(beta-N-acetylglucosaminyl)-L-asparaginase activity"/>
    <property type="evidence" value="ECO:0007669"/>
    <property type="project" value="TreeGrafter"/>
</dbReference>
<evidence type="ECO:0008006" key="12">
    <source>
        <dbReference type="Google" id="ProtNLM"/>
    </source>
</evidence>
<evidence type="ECO:0000256" key="1">
    <source>
        <dbReference type="ARBA" id="ARBA00010872"/>
    </source>
</evidence>
<keyword evidence="3" id="KW-0378">Hydrolase</keyword>
<dbReference type="PANTHER" id="PTHR10188:SF6">
    <property type="entry name" value="N(4)-(BETA-N-ACETYLGLUCOSAMINYL)-L-ASPARAGINASE"/>
    <property type="match status" value="1"/>
</dbReference>
<dbReference type="GO" id="GO:0008233">
    <property type="term" value="F:peptidase activity"/>
    <property type="evidence" value="ECO:0007669"/>
    <property type="project" value="UniProtKB-KW"/>
</dbReference>
<dbReference type="FunFam" id="3.60.20.30:FF:000003">
    <property type="entry name" value="N(4)-(Beta-N-acetylglucosaminyl)-L-asparaginase isoform X1"/>
    <property type="match status" value="1"/>
</dbReference>
<accession>A0A439D4B3</accession>
<feature type="signal peptide" evidence="9">
    <location>
        <begin position="1"/>
        <end position="24"/>
    </location>
</feature>
<evidence type="ECO:0000313" key="10">
    <source>
        <dbReference type="EMBL" id="RWA09237.1"/>
    </source>
</evidence>
<evidence type="ECO:0000256" key="8">
    <source>
        <dbReference type="SAM" id="MobiDB-lite"/>
    </source>
</evidence>
<dbReference type="AlphaFoldDB" id="A0A439D4B3"/>
<keyword evidence="2" id="KW-0645">Protease</keyword>
<sequence length="363" mass="37323">MVSLRGVGLGLLATLTFTLPTALAHANNASDNSPGLPLVINTWGGPFTAGTDAAYLSLLKAQTSALDAVELGCSTCEANQCDGSVGYGGSPDENCETTLDAMIMDGTTMKSGSVAALRRIKNAIGVARAVLEHTTHTMLAGDFATDFGISNGFVAENLTTLDSAASCAEWKAGGCQPNYRINVTPDPSSSCGPYSPSPLDSSSEDYMSQLQGRGNPEGHDTISMIALHSSGVMAAGTSTNGASRKIPGRVGDGPITGSGSYVDGDVGGCGATGDGDIMMRFLPCYQAVENLRLGMHPKAAAENAVRRMVKKYPAVQSGIVVVDKEGYHGGAGSGWTFTYAYRGGSMNETAVVTVPPLGEDSEL</sequence>
<feature type="binding site" evidence="6">
    <location>
        <begin position="249"/>
        <end position="252"/>
    </location>
    <ligand>
        <name>substrate</name>
    </ligand>
</feature>
<evidence type="ECO:0000256" key="7">
    <source>
        <dbReference type="PIRSR" id="PIRSR600246-3"/>
    </source>
</evidence>
<evidence type="ECO:0000256" key="6">
    <source>
        <dbReference type="PIRSR" id="PIRSR600246-2"/>
    </source>
</evidence>
<name>A0A439D4B3_9PEZI</name>
<organism evidence="10 11">
    <name type="scientific">Xylaria grammica</name>
    <dbReference type="NCBI Taxonomy" id="363999"/>
    <lineage>
        <taxon>Eukaryota</taxon>
        <taxon>Fungi</taxon>
        <taxon>Dikarya</taxon>
        <taxon>Ascomycota</taxon>
        <taxon>Pezizomycotina</taxon>
        <taxon>Sordariomycetes</taxon>
        <taxon>Xylariomycetidae</taxon>
        <taxon>Xylariales</taxon>
        <taxon>Xylariaceae</taxon>
        <taxon>Xylaria</taxon>
    </lineage>
</organism>
<evidence type="ECO:0000256" key="2">
    <source>
        <dbReference type="ARBA" id="ARBA00022670"/>
    </source>
</evidence>
<dbReference type="STRING" id="363999.A0A439D4B3"/>
<dbReference type="GO" id="GO:0005737">
    <property type="term" value="C:cytoplasm"/>
    <property type="evidence" value="ECO:0007669"/>
    <property type="project" value="TreeGrafter"/>
</dbReference>
<feature type="active site" description="Nucleophile" evidence="5">
    <location>
        <position position="221"/>
    </location>
</feature>
<proteinExistence type="inferred from homology"/>
<keyword evidence="9" id="KW-0732">Signal</keyword>
<evidence type="ECO:0000256" key="3">
    <source>
        <dbReference type="ARBA" id="ARBA00022801"/>
    </source>
</evidence>
<evidence type="ECO:0000256" key="5">
    <source>
        <dbReference type="PIRSR" id="PIRSR600246-1"/>
    </source>
</evidence>
<evidence type="ECO:0000313" key="11">
    <source>
        <dbReference type="Proteomes" id="UP000286045"/>
    </source>
</evidence>
<keyword evidence="11" id="KW-1185">Reference proteome</keyword>
<dbReference type="GO" id="GO:0006508">
    <property type="term" value="P:proteolysis"/>
    <property type="evidence" value="ECO:0007669"/>
    <property type="project" value="UniProtKB-KW"/>
</dbReference>
<keyword evidence="4" id="KW-0068">Autocatalytic cleavage</keyword>
<comment type="similarity">
    <text evidence="1">Belongs to the Ntn-hydrolase family.</text>
</comment>
<feature type="region of interest" description="Disordered" evidence="8">
    <location>
        <begin position="185"/>
        <end position="215"/>
    </location>
</feature>
<feature type="binding site" evidence="6">
    <location>
        <begin position="272"/>
        <end position="275"/>
    </location>
    <ligand>
        <name>substrate</name>
    </ligand>
</feature>
<comment type="caution">
    <text evidence="10">The sequence shown here is derived from an EMBL/GenBank/DDBJ whole genome shotgun (WGS) entry which is preliminary data.</text>
</comment>
<protein>
    <recommendedName>
        <fullName evidence="12">Asparaginase</fullName>
    </recommendedName>
</protein>
<dbReference type="PANTHER" id="PTHR10188">
    <property type="entry name" value="L-ASPARAGINASE"/>
    <property type="match status" value="1"/>
</dbReference>
<evidence type="ECO:0000256" key="9">
    <source>
        <dbReference type="SAM" id="SignalP"/>
    </source>
</evidence>
<dbReference type="CDD" id="cd04513">
    <property type="entry name" value="Glycosylasparaginase"/>
    <property type="match status" value="1"/>
</dbReference>
<feature type="site" description="Cleavage; by autolysis" evidence="7">
    <location>
        <begin position="220"/>
        <end position="221"/>
    </location>
</feature>
<dbReference type="Pfam" id="PF01112">
    <property type="entry name" value="Asparaginase_2"/>
    <property type="match status" value="1"/>
</dbReference>
<reference evidence="10 11" key="1">
    <citation type="submission" date="2018-12" db="EMBL/GenBank/DDBJ databases">
        <title>Draft genome sequence of Xylaria grammica IHI A82.</title>
        <authorList>
            <person name="Buettner E."/>
            <person name="Kellner H."/>
        </authorList>
    </citation>
    <scope>NUCLEOTIDE SEQUENCE [LARGE SCALE GENOMIC DNA]</scope>
    <source>
        <strain evidence="10 11">IHI A82</strain>
    </source>
</reference>
<dbReference type="Proteomes" id="UP000286045">
    <property type="component" value="Unassembled WGS sequence"/>
</dbReference>
<dbReference type="EMBL" id="RYZI01000162">
    <property type="protein sequence ID" value="RWA09237.1"/>
    <property type="molecule type" value="Genomic_DNA"/>
</dbReference>
<feature type="chain" id="PRO_5019027868" description="Asparaginase" evidence="9">
    <location>
        <begin position="25"/>
        <end position="363"/>
    </location>
</feature>
<feature type="compositionally biased region" description="Polar residues" evidence="8">
    <location>
        <begin position="199"/>
        <end position="212"/>
    </location>
</feature>
<dbReference type="InterPro" id="IPR029055">
    <property type="entry name" value="Ntn_hydrolases_N"/>
</dbReference>
<feature type="compositionally biased region" description="Low complexity" evidence="8">
    <location>
        <begin position="185"/>
        <end position="198"/>
    </location>
</feature>
<dbReference type="SUPFAM" id="SSF56235">
    <property type="entry name" value="N-terminal nucleophile aminohydrolases (Ntn hydrolases)"/>
    <property type="match status" value="1"/>
</dbReference>
<gene>
    <name evidence="10" type="ORF">EKO27_g5851</name>
</gene>
<dbReference type="InterPro" id="IPR000246">
    <property type="entry name" value="Peptidase_T2"/>
</dbReference>